<gene>
    <name evidence="1" type="ORF">J8TS2_28200</name>
</gene>
<accession>A0ABQ4KLX3</accession>
<evidence type="ECO:0008006" key="3">
    <source>
        <dbReference type="Google" id="ProtNLM"/>
    </source>
</evidence>
<proteinExistence type="predicted"/>
<dbReference type="Pfam" id="PF00300">
    <property type="entry name" value="His_Phos_1"/>
    <property type="match status" value="1"/>
</dbReference>
<dbReference type="SMART" id="SM00855">
    <property type="entry name" value="PGAM"/>
    <property type="match status" value="1"/>
</dbReference>
<evidence type="ECO:0000313" key="1">
    <source>
        <dbReference type="EMBL" id="GIN58501.1"/>
    </source>
</evidence>
<dbReference type="RefSeq" id="WP_212966694.1">
    <property type="nucleotide sequence ID" value="NZ_BORB01000025.1"/>
</dbReference>
<dbReference type="PANTHER" id="PTHR48100:SF1">
    <property type="entry name" value="HISTIDINE PHOSPHATASE FAMILY PROTEIN-RELATED"/>
    <property type="match status" value="1"/>
</dbReference>
<dbReference type="Gene3D" id="3.40.50.1240">
    <property type="entry name" value="Phosphoglycerate mutase-like"/>
    <property type="match status" value="1"/>
</dbReference>
<sequence length="185" mass="21890">MQATFIRHLPTEWNKKTWLQGRRDIGIPPITEHLQQKIAHSRRYLKELFPFDTVLASTLTRSQQTAQIYGFKWETEALLDELDFGPFEGLPKEKLQETFGKQWIDRPRELILGESMDHFEQRIILFLEKYKEFNNILVFGHGAWIRAAISYCKFGDINQMNKIIFQNNDYITLPIQTEERSKRGG</sequence>
<dbReference type="InterPro" id="IPR029033">
    <property type="entry name" value="His_PPase_superfam"/>
</dbReference>
<organism evidence="1 2">
    <name type="scientific">Lederbergia ruris</name>
    <dbReference type="NCBI Taxonomy" id="217495"/>
    <lineage>
        <taxon>Bacteria</taxon>
        <taxon>Bacillati</taxon>
        <taxon>Bacillota</taxon>
        <taxon>Bacilli</taxon>
        <taxon>Bacillales</taxon>
        <taxon>Bacillaceae</taxon>
        <taxon>Lederbergia</taxon>
    </lineage>
</organism>
<reference evidence="1 2" key="1">
    <citation type="submission" date="2021-03" db="EMBL/GenBank/DDBJ databases">
        <title>Antimicrobial resistance genes in bacteria isolated from Japanese honey, and their potential for conferring macrolide and lincosamide resistance in the American foulbrood pathogen Paenibacillus larvae.</title>
        <authorList>
            <person name="Okamoto M."/>
            <person name="Kumagai M."/>
            <person name="Kanamori H."/>
            <person name="Takamatsu D."/>
        </authorList>
    </citation>
    <scope>NUCLEOTIDE SEQUENCE [LARGE SCALE GENOMIC DNA]</scope>
    <source>
        <strain evidence="1 2">J8TS2</strain>
    </source>
</reference>
<dbReference type="CDD" id="cd07067">
    <property type="entry name" value="HP_PGM_like"/>
    <property type="match status" value="1"/>
</dbReference>
<name>A0ABQ4KLX3_9BACI</name>
<evidence type="ECO:0000313" key="2">
    <source>
        <dbReference type="Proteomes" id="UP000679950"/>
    </source>
</evidence>
<dbReference type="InterPro" id="IPR050275">
    <property type="entry name" value="PGM_Phosphatase"/>
</dbReference>
<keyword evidence="2" id="KW-1185">Reference proteome</keyword>
<dbReference type="InterPro" id="IPR013078">
    <property type="entry name" value="His_Pase_superF_clade-1"/>
</dbReference>
<protein>
    <recommendedName>
        <fullName evidence="3">Phosphoglycerate mutase</fullName>
    </recommendedName>
</protein>
<dbReference type="SUPFAM" id="SSF53254">
    <property type="entry name" value="Phosphoglycerate mutase-like"/>
    <property type="match status" value="1"/>
</dbReference>
<dbReference type="Proteomes" id="UP000679950">
    <property type="component" value="Unassembled WGS sequence"/>
</dbReference>
<comment type="caution">
    <text evidence="1">The sequence shown here is derived from an EMBL/GenBank/DDBJ whole genome shotgun (WGS) entry which is preliminary data.</text>
</comment>
<dbReference type="PANTHER" id="PTHR48100">
    <property type="entry name" value="BROAD-SPECIFICITY PHOSPHATASE YOR283W-RELATED"/>
    <property type="match status" value="1"/>
</dbReference>
<dbReference type="EMBL" id="BORB01000025">
    <property type="protein sequence ID" value="GIN58501.1"/>
    <property type="molecule type" value="Genomic_DNA"/>
</dbReference>